<keyword evidence="1" id="KW-0812">Transmembrane</keyword>
<organism evidence="2 3">
    <name type="scientific">Streptomonospora nanhaiensis</name>
    <dbReference type="NCBI Taxonomy" id="1323731"/>
    <lineage>
        <taxon>Bacteria</taxon>
        <taxon>Bacillati</taxon>
        <taxon>Actinomycetota</taxon>
        <taxon>Actinomycetes</taxon>
        <taxon>Streptosporangiales</taxon>
        <taxon>Nocardiopsidaceae</taxon>
        <taxon>Streptomonospora</taxon>
    </lineage>
</organism>
<evidence type="ECO:0000256" key="1">
    <source>
        <dbReference type="SAM" id="Phobius"/>
    </source>
</evidence>
<keyword evidence="3" id="KW-1185">Reference proteome</keyword>
<keyword evidence="1" id="KW-1133">Transmembrane helix</keyword>
<dbReference type="Proteomes" id="UP000575985">
    <property type="component" value="Unassembled WGS sequence"/>
</dbReference>
<dbReference type="Pfam" id="PF19545">
    <property type="entry name" value="DUF6069"/>
    <property type="match status" value="1"/>
</dbReference>
<keyword evidence="1" id="KW-0472">Membrane</keyword>
<dbReference type="InterPro" id="IPR045713">
    <property type="entry name" value="DUF6069"/>
</dbReference>
<feature type="transmembrane region" description="Helical" evidence="1">
    <location>
        <begin position="35"/>
        <end position="56"/>
    </location>
</feature>
<comment type="caution">
    <text evidence="2">The sequence shown here is derived from an EMBL/GenBank/DDBJ whole genome shotgun (WGS) entry which is preliminary data.</text>
</comment>
<proteinExistence type="predicted"/>
<accession>A0A853BPG5</accession>
<sequence length="118" mass="11509">MGGAVAASLAVWAVAVAAGVEVEAVQGGAVRPVGPAAVAVASLAAGLAGWALLALLERTVRRPAPHRLWTAVAVAFLVLSLVGPLTSGTGAAGTAVLLLLHTAPAAVLIPLLPRAACR</sequence>
<gene>
    <name evidence="2" type="ORF">HNR12_002784</name>
</gene>
<evidence type="ECO:0000313" key="3">
    <source>
        <dbReference type="Proteomes" id="UP000575985"/>
    </source>
</evidence>
<feature type="transmembrane region" description="Helical" evidence="1">
    <location>
        <begin position="91"/>
        <end position="112"/>
    </location>
</feature>
<protein>
    <submittedName>
        <fullName evidence="2">Peptidoglycan/LPS O-acetylase OafA/YrhL</fullName>
    </submittedName>
</protein>
<dbReference type="AlphaFoldDB" id="A0A853BPG5"/>
<feature type="transmembrane region" description="Helical" evidence="1">
    <location>
        <begin position="68"/>
        <end position="85"/>
    </location>
</feature>
<name>A0A853BPG5_9ACTN</name>
<evidence type="ECO:0000313" key="2">
    <source>
        <dbReference type="EMBL" id="NYI96507.1"/>
    </source>
</evidence>
<reference evidence="2 3" key="1">
    <citation type="submission" date="2020-07" db="EMBL/GenBank/DDBJ databases">
        <title>Sequencing the genomes of 1000 actinobacteria strains.</title>
        <authorList>
            <person name="Klenk H.-P."/>
        </authorList>
    </citation>
    <scope>NUCLEOTIDE SEQUENCE [LARGE SCALE GENOMIC DNA]</scope>
    <source>
        <strain evidence="2 3">DSM 45927</strain>
    </source>
</reference>
<dbReference type="EMBL" id="JACCFO010000001">
    <property type="protein sequence ID" value="NYI96507.1"/>
    <property type="molecule type" value="Genomic_DNA"/>
</dbReference>